<evidence type="ECO:0000313" key="2">
    <source>
        <dbReference type="Proteomes" id="UP001152523"/>
    </source>
</evidence>
<comment type="caution">
    <text evidence="1">The sequence shown here is derived from an EMBL/GenBank/DDBJ whole genome shotgun (WGS) entry which is preliminary data.</text>
</comment>
<protein>
    <submittedName>
        <fullName evidence="1">Uncharacterized protein</fullName>
    </submittedName>
</protein>
<reference evidence="1" key="1">
    <citation type="submission" date="2022-07" db="EMBL/GenBank/DDBJ databases">
        <authorList>
            <person name="Macas J."/>
            <person name="Novak P."/>
            <person name="Neumann P."/>
        </authorList>
    </citation>
    <scope>NUCLEOTIDE SEQUENCE</scope>
</reference>
<dbReference type="Proteomes" id="UP001152523">
    <property type="component" value="Unassembled WGS sequence"/>
</dbReference>
<gene>
    <name evidence="1" type="ORF">CEPIT_LOCUS38112</name>
</gene>
<name>A0AAV0FWW8_9ASTE</name>
<dbReference type="EMBL" id="CAMAPF010001023">
    <property type="protein sequence ID" value="CAH9140130.1"/>
    <property type="molecule type" value="Genomic_DNA"/>
</dbReference>
<organism evidence="1 2">
    <name type="scientific">Cuscuta epithymum</name>
    <dbReference type="NCBI Taxonomy" id="186058"/>
    <lineage>
        <taxon>Eukaryota</taxon>
        <taxon>Viridiplantae</taxon>
        <taxon>Streptophyta</taxon>
        <taxon>Embryophyta</taxon>
        <taxon>Tracheophyta</taxon>
        <taxon>Spermatophyta</taxon>
        <taxon>Magnoliopsida</taxon>
        <taxon>eudicotyledons</taxon>
        <taxon>Gunneridae</taxon>
        <taxon>Pentapetalae</taxon>
        <taxon>asterids</taxon>
        <taxon>lamiids</taxon>
        <taxon>Solanales</taxon>
        <taxon>Convolvulaceae</taxon>
        <taxon>Cuscuteae</taxon>
        <taxon>Cuscuta</taxon>
        <taxon>Cuscuta subgen. Cuscuta</taxon>
    </lineage>
</organism>
<accession>A0AAV0FWW8</accession>
<evidence type="ECO:0000313" key="1">
    <source>
        <dbReference type="EMBL" id="CAH9140130.1"/>
    </source>
</evidence>
<sequence>MQPQGKTMTKAYQEALNNMSNKYSFLDF</sequence>
<keyword evidence="2" id="KW-1185">Reference proteome</keyword>
<proteinExistence type="predicted"/>
<dbReference type="AlphaFoldDB" id="A0AAV0FWW8"/>